<dbReference type="InterPro" id="IPR007785">
    <property type="entry name" value="Anamorsin"/>
</dbReference>
<dbReference type="PANTHER" id="PTHR13273">
    <property type="entry name" value="ANAMORSIN"/>
    <property type="match status" value="1"/>
</dbReference>
<dbReference type="GO" id="GO:0009055">
    <property type="term" value="F:electron transfer activity"/>
    <property type="evidence" value="ECO:0007669"/>
    <property type="project" value="UniProtKB-UniRule"/>
</dbReference>
<evidence type="ECO:0000256" key="5">
    <source>
        <dbReference type="ARBA" id="ARBA00022723"/>
    </source>
</evidence>
<feature type="binding site" evidence="9">
    <location>
        <position position="200"/>
    </location>
    <ligand>
        <name>[2Fe-2S] cluster</name>
        <dbReference type="ChEBI" id="CHEBI:190135"/>
    </ligand>
</feature>
<evidence type="ECO:0000256" key="4">
    <source>
        <dbReference type="ARBA" id="ARBA00022490"/>
    </source>
</evidence>
<evidence type="ECO:0000256" key="3">
    <source>
        <dbReference type="ARBA" id="ARBA00022485"/>
    </source>
</evidence>
<dbReference type="GO" id="GO:0005758">
    <property type="term" value="C:mitochondrial intermembrane space"/>
    <property type="evidence" value="ECO:0007669"/>
    <property type="project" value="UniProtKB-SubCell"/>
</dbReference>
<evidence type="ECO:0000256" key="9">
    <source>
        <dbReference type="HAMAP-Rule" id="MF_03115"/>
    </source>
</evidence>
<feature type="binding site" evidence="9">
    <location>
        <position position="238"/>
    </location>
    <ligand>
        <name>[4Fe-4S] cluster</name>
        <dbReference type="ChEBI" id="CHEBI:49883"/>
    </ligand>
</feature>
<dbReference type="AlphaFoldDB" id="A0A3B0N3E6"/>
<feature type="domain" description="Anamorsin C-terminal" evidence="10">
    <location>
        <begin position="211"/>
        <end position="253"/>
    </location>
</feature>
<feature type="binding site" evidence="9">
    <location>
        <position position="195"/>
    </location>
    <ligand>
        <name>[2Fe-2S] cluster</name>
        <dbReference type="ChEBI" id="CHEBI:190135"/>
    </ligand>
</feature>
<dbReference type="Pfam" id="PF05093">
    <property type="entry name" value="CIAPIN1"/>
    <property type="match status" value="1"/>
</dbReference>
<evidence type="ECO:0000313" key="11">
    <source>
        <dbReference type="EMBL" id="SVP88616.1"/>
    </source>
</evidence>
<dbReference type="PANTHER" id="PTHR13273:SF14">
    <property type="entry name" value="ANAMORSIN"/>
    <property type="match status" value="1"/>
</dbReference>
<feature type="region of interest" description="Fe-S binding site B" evidence="9">
    <location>
        <begin position="224"/>
        <end position="238"/>
    </location>
</feature>
<comment type="domain">
    <text evidence="9">The N-terminal domain has structural similarity with S-adenosyl-L-methionine-dependent methyltransferases, but does not bind S-adenosyl-L-methionine. It is required for correct assembly of the 2 Fe-S clusters.</text>
</comment>
<evidence type="ECO:0000256" key="6">
    <source>
        <dbReference type="ARBA" id="ARBA00023004"/>
    </source>
</evidence>
<dbReference type="GO" id="GO:0051537">
    <property type="term" value="F:2 iron, 2 sulfur cluster binding"/>
    <property type="evidence" value="ECO:0007669"/>
    <property type="project" value="UniProtKB-UniRule"/>
</dbReference>
<feature type="short sequence motif" description="Cx2C motif 2" evidence="9">
    <location>
        <begin position="235"/>
        <end position="238"/>
    </location>
</feature>
<feature type="binding site" evidence="9">
    <location>
        <position position="188"/>
    </location>
    <ligand>
        <name>[2Fe-2S] cluster</name>
        <dbReference type="ChEBI" id="CHEBI:190135"/>
    </ligand>
</feature>
<evidence type="ECO:0000256" key="8">
    <source>
        <dbReference type="ARBA" id="ARBA00023128"/>
    </source>
</evidence>
<reference evidence="11" key="1">
    <citation type="submission" date="2018-07" db="EMBL/GenBank/DDBJ databases">
        <authorList>
            <person name="Quirk P.G."/>
            <person name="Krulwich T.A."/>
        </authorList>
    </citation>
    <scope>NUCLEOTIDE SEQUENCE</scope>
    <source>
        <strain evidence="11">Anand</strain>
    </source>
</reference>
<keyword evidence="3 9" id="KW-0004">4Fe-4S</keyword>
<comment type="subcellular location">
    <subcellularLocation>
        <location evidence="9">Cytoplasm</location>
    </subcellularLocation>
    <subcellularLocation>
        <location evidence="9">Mitochondrion intermembrane space</location>
    </subcellularLocation>
</comment>
<keyword evidence="4 9" id="KW-0963">Cytoplasm</keyword>
<name>A0A3B0N3E6_THEAN</name>
<gene>
    <name evidence="11" type="ORF">TAT_000047600</name>
    <name evidence="12" type="ORF">TAV_000047300</name>
</gene>
<dbReference type="GO" id="GO:0046872">
    <property type="term" value="F:metal ion binding"/>
    <property type="evidence" value="ECO:0007669"/>
    <property type="project" value="UniProtKB-KW"/>
</dbReference>
<dbReference type="GO" id="GO:0016226">
    <property type="term" value="P:iron-sulfur cluster assembly"/>
    <property type="evidence" value="ECO:0007669"/>
    <property type="project" value="UniProtKB-UniRule"/>
</dbReference>
<comment type="similarity">
    <text evidence="2 9">Belongs to the anamorsin family.</text>
</comment>
<comment type="domain">
    <text evidence="9">The twin Cx2C motifs are involved in the recognition by the mitochondrial MIA40-ERV1 disulfide relay system. The formation of 2 disulfide bonds in the Cx2C motifs through dithiol/disulfide exchange reactions effectively traps the protein in the mitochondrial intermembrane space.</text>
</comment>
<comment type="caution">
    <text evidence="9">Lacks conserved residue(s) required for the propagation of feature annotation.</text>
</comment>
<evidence type="ECO:0000256" key="1">
    <source>
        <dbReference type="ARBA" id="ARBA00001966"/>
    </source>
</evidence>
<keyword evidence="6 9" id="KW-0408">Iron</keyword>
<dbReference type="GO" id="GO:0051539">
    <property type="term" value="F:4 iron, 4 sulfur cluster binding"/>
    <property type="evidence" value="ECO:0007669"/>
    <property type="project" value="UniProtKB-KW"/>
</dbReference>
<sequence length="255" mass="28117">MSKETLVVSKTEELAFEYFLSFNKFSSGSSSFLGQVTKASFFSSLASSGSKSSLNSLNNEFDHLSFDEIKNSSLETEKYKTILVVCDNTDEFYGEKGLSNLTLFHNSLLPNGKFVLAIPPNSSHEQEIKKEMMYSGLIDVVSSVYYFTTFITGVRPNWKSKTDKKSPSMIDAAPIDGYISKAPDYESCSTKPRACANCTCGRAEREKLNFTDLTSDVDAPTSSCGNCYLGDAFRCDSCPYKGLPAFKPGEKVILD</sequence>
<dbReference type="HAMAP" id="MF_03115">
    <property type="entry name" value="Anamorsin"/>
    <property type="match status" value="1"/>
</dbReference>
<comment type="cofactor">
    <cofactor evidence="9">
        <name>[2Fe-2S] cluster</name>
        <dbReference type="ChEBI" id="CHEBI:190135"/>
    </cofactor>
</comment>
<keyword evidence="9" id="KW-0001">2Fe-2S</keyword>
<evidence type="ECO:0000256" key="2">
    <source>
        <dbReference type="ARBA" id="ARBA00008169"/>
    </source>
</evidence>
<dbReference type="VEuPathDB" id="PiroplasmaDB:TA20710"/>
<dbReference type="EMBL" id="UIVS01000001">
    <property type="protein sequence ID" value="SVP89772.1"/>
    <property type="molecule type" value="Genomic_DNA"/>
</dbReference>
<keyword evidence="7 9" id="KW-0411">Iron-sulfur</keyword>
<accession>A0A3B0N3E6</accession>
<comment type="domain">
    <text evidence="9">The C-terminal domain binds 2 Fe-S clusters but is otherwise mostly in an intrinsically disordered conformation.</text>
</comment>
<dbReference type="EMBL" id="UIVT01000001">
    <property type="protein sequence ID" value="SVP88616.1"/>
    <property type="molecule type" value="Genomic_DNA"/>
</dbReference>
<proteinExistence type="inferred from homology"/>
<feature type="binding site" evidence="9">
    <location>
        <position position="227"/>
    </location>
    <ligand>
        <name>[4Fe-4S] cluster</name>
        <dbReference type="ChEBI" id="CHEBI:49883"/>
    </ligand>
</feature>
<keyword evidence="5 9" id="KW-0479">Metal-binding</keyword>
<feature type="binding site" evidence="9">
    <location>
        <position position="235"/>
    </location>
    <ligand>
        <name>[4Fe-4S] cluster</name>
        <dbReference type="ChEBI" id="CHEBI:49883"/>
    </ligand>
</feature>
<comment type="function">
    <text evidence="9">Component of the cytosolic iron-sulfur (Fe-S) protein assembly (CIA) machinery. Required for the maturation of extramitochondrial Fe-S proteins. Part of an electron transfer chain functioning in an early step of cytosolic Fe-S biogenesis, facilitating the de novo assembly of a [4Fe-4S] cluster on the cytosolic Fe-S scaffold complex. Electrons are transferred from NADPH via a FAD- and FMN-containing diflavin oxidoreductase. Together with the diflavin oxidoreductase, also required for the assembly of the diferric tyrosyl radical cofactor of ribonucleotide reductase (RNR), probably by providing electrons for reduction during radical cofactor maturation in the catalytic small subunit.</text>
</comment>
<comment type="cofactor">
    <cofactor evidence="1 9">
        <name>[4Fe-4S] cluster</name>
        <dbReference type="ChEBI" id="CHEBI:49883"/>
    </cofactor>
</comment>
<evidence type="ECO:0000259" key="10">
    <source>
        <dbReference type="Pfam" id="PF05093"/>
    </source>
</evidence>
<feature type="binding site" evidence="9">
    <location>
        <position position="224"/>
    </location>
    <ligand>
        <name>[4Fe-4S] cluster</name>
        <dbReference type="ChEBI" id="CHEBI:49883"/>
    </ligand>
</feature>
<keyword evidence="8 9" id="KW-0496">Mitochondrion</keyword>
<evidence type="ECO:0000256" key="7">
    <source>
        <dbReference type="ARBA" id="ARBA00023014"/>
    </source>
</evidence>
<feature type="short sequence motif" description="Cx2C motif 1" evidence="9">
    <location>
        <begin position="224"/>
        <end position="227"/>
    </location>
</feature>
<evidence type="ECO:0000313" key="12">
    <source>
        <dbReference type="EMBL" id="SVP89772.1"/>
    </source>
</evidence>
<organism evidence="11">
    <name type="scientific">Theileria annulata</name>
    <dbReference type="NCBI Taxonomy" id="5874"/>
    <lineage>
        <taxon>Eukaryota</taxon>
        <taxon>Sar</taxon>
        <taxon>Alveolata</taxon>
        <taxon>Apicomplexa</taxon>
        <taxon>Aconoidasida</taxon>
        <taxon>Piroplasmida</taxon>
        <taxon>Theileriidae</taxon>
        <taxon>Theileria</taxon>
    </lineage>
</organism>
<comment type="subunit">
    <text evidence="9">Monomer.</text>
</comment>
<feature type="binding site" evidence="9">
    <location>
        <position position="198"/>
    </location>
    <ligand>
        <name>[2Fe-2S] cluster</name>
        <dbReference type="ChEBI" id="CHEBI:190135"/>
    </ligand>
</feature>
<protein>
    <recommendedName>
        <fullName evidence="9">Anamorsin homolog</fullName>
    </recommendedName>
    <alternativeName>
        <fullName evidence="9">Fe-S cluster assembly protein DRE2 homolog</fullName>
    </alternativeName>
</protein>
<dbReference type="InterPro" id="IPR046408">
    <property type="entry name" value="CIAPIN1"/>
</dbReference>